<dbReference type="EMBL" id="UINC01050234">
    <property type="protein sequence ID" value="SVB62958.1"/>
    <property type="molecule type" value="Genomic_DNA"/>
</dbReference>
<gene>
    <name evidence="1" type="ORF">METZ01_LOCUS215812</name>
</gene>
<dbReference type="AlphaFoldDB" id="A0A382FIP0"/>
<sequence length="27" mass="3218">MTFGPRFRDNFKLDLVVVFLMAFHTNT</sequence>
<evidence type="ECO:0000313" key="1">
    <source>
        <dbReference type="EMBL" id="SVB62958.1"/>
    </source>
</evidence>
<reference evidence="1" key="1">
    <citation type="submission" date="2018-05" db="EMBL/GenBank/DDBJ databases">
        <authorList>
            <person name="Lanie J.A."/>
            <person name="Ng W.-L."/>
            <person name="Kazmierczak K.M."/>
            <person name="Andrzejewski T.M."/>
            <person name="Davidsen T.M."/>
            <person name="Wayne K.J."/>
            <person name="Tettelin H."/>
            <person name="Glass J.I."/>
            <person name="Rusch D."/>
            <person name="Podicherti R."/>
            <person name="Tsui H.-C.T."/>
            <person name="Winkler M.E."/>
        </authorList>
    </citation>
    <scope>NUCLEOTIDE SEQUENCE</scope>
</reference>
<proteinExistence type="predicted"/>
<accession>A0A382FIP0</accession>
<protein>
    <submittedName>
        <fullName evidence="1">Uncharacterized protein</fullName>
    </submittedName>
</protein>
<organism evidence="1">
    <name type="scientific">marine metagenome</name>
    <dbReference type="NCBI Taxonomy" id="408172"/>
    <lineage>
        <taxon>unclassified sequences</taxon>
        <taxon>metagenomes</taxon>
        <taxon>ecological metagenomes</taxon>
    </lineage>
</organism>
<name>A0A382FIP0_9ZZZZ</name>